<dbReference type="EMBL" id="JASAOG010000107">
    <property type="protein sequence ID" value="KAK0051145.1"/>
    <property type="molecule type" value="Genomic_DNA"/>
</dbReference>
<sequence length="96" mass="10438">MSALATKRHSPSLNLVNRLSSLTQWSSFENSGFPCFDQLQSPAGCKMALSGSVIYTPPCDKTLTKRLKGQCAIDTNKTDIVAPSKDSSQLSNHSKY</sequence>
<accession>A0AAD8BAL5</accession>
<keyword evidence="2" id="KW-1185">Reference proteome</keyword>
<dbReference type="Proteomes" id="UP001233172">
    <property type="component" value="Unassembled WGS sequence"/>
</dbReference>
<reference evidence="1" key="2">
    <citation type="submission" date="2023-04" db="EMBL/GenBank/DDBJ databases">
        <authorList>
            <person name="Bu L."/>
            <person name="Lu L."/>
            <person name="Laidemitt M.R."/>
            <person name="Zhang S.M."/>
            <person name="Mutuku M."/>
            <person name="Mkoji G."/>
            <person name="Steinauer M."/>
            <person name="Loker E.S."/>
        </authorList>
    </citation>
    <scope>NUCLEOTIDE SEQUENCE</scope>
    <source>
        <strain evidence="1">KasaAsao</strain>
        <tissue evidence="1">Whole Snail</tissue>
    </source>
</reference>
<dbReference type="AlphaFoldDB" id="A0AAD8BAL5"/>
<protein>
    <submittedName>
        <fullName evidence="1">Uncharacterized protein</fullName>
    </submittedName>
</protein>
<reference evidence="1" key="1">
    <citation type="journal article" date="2023" name="PLoS Negl. Trop. Dis.">
        <title>A genome sequence for Biomphalaria pfeifferi, the major vector snail for the human-infecting parasite Schistosoma mansoni.</title>
        <authorList>
            <person name="Bu L."/>
            <person name="Lu L."/>
            <person name="Laidemitt M.R."/>
            <person name="Zhang S.M."/>
            <person name="Mutuku M."/>
            <person name="Mkoji G."/>
            <person name="Steinauer M."/>
            <person name="Loker E.S."/>
        </authorList>
    </citation>
    <scope>NUCLEOTIDE SEQUENCE</scope>
    <source>
        <strain evidence="1">KasaAsao</strain>
    </source>
</reference>
<name>A0AAD8BAL5_BIOPF</name>
<proteinExistence type="predicted"/>
<comment type="caution">
    <text evidence="1">The sequence shown here is derived from an EMBL/GenBank/DDBJ whole genome shotgun (WGS) entry which is preliminary data.</text>
</comment>
<evidence type="ECO:0000313" key="1">
    <source>
        <dbReference type="EMBL" id="KAK0051145.1"/>
    </source>
</evidence>
<gene>
    <name evidence="1" type="ORF">Bpfe_019455</name>
</gene>
<evidence type="ECO:0000313" key="2">
    <source>
        <dbReference type="Proteomes" id="UP001233172"/>
    </source>
</evidence>
<organism evidence="1 2">
    <name type="scientific">Biomphalaria pfeifferi</name>
    <name type="common">Bloodfluke planorb</name>
    <name type="synonym">Freshwater snail</name>
    <dbReference type="NCBI Taxonomy" id="112525"/>
    <lineage>
        <taxon>Eukaryota</taxon>
        <taxon>Metazoa</taxon>
        <taxon>Spiralia</taxon>
        <taxon>Lophotrochozoa</taxon>
        <taxon>Mollusca</taxon>
        <taxon>Gastropoda</taxon>
        <taxon>Heterobranchia</taxon>
        <taxon>Euthyneura</taxon>
        <taxon>Panpulmonata</taxon>
        <taxon>Hygrophila</taxon>
        <taxon>Lymnaeoidea</taxon>
        <taxon>Planorbidae</taxon>
        <taxon>Biomphalaria</taxon>
    </lineage>
</organism>